<sequence length="433" mass="43954">MMLPYKRVQSTRRRLPVLEQLIVADDLSGAAESAATFLLRTTRITVLVSGAADHNHVAPDDSPRVVVLDTDSRHLAAEAAGTEVARCVARAGTGAAGARVVKKVDSLLRGNILAEVSALAALLSATPVVATALPSAGRTVVDGQPLVHGRPLADTTLWDAEEADAPATVADVLAGLDPVTVPLSVVRDGPRLRAALADAARCGAAPLCDAETDADLDAVVAASTVLDTPLLVGSAALVAAVARRLDADDAPAQPDDAPAQPPVRSSSEPQHVVVAVVGSAAPTIAAQVALLTDLGLPVLRLDPGELLTAPAQARTRVEEALSGAGLVVAIDHTADVDPSAARRLSTALAAAARPATSRATVLLATGGETAHAVLTSIGVDRLRPVATSAEVVRSHTPDGPVVLTRPGSHGSTSSLLDALAPFLDGHPSTDLHR</sequence>
<dbReference type="GO" id="GO:0005524">
    <property type="term" value="F:ATP binding"/>
    <property type="evidence" value="ECO:0007669"/>
    <property type="project" value="UniProtKB-KW"/>
</dbReference>
<keyword evidence="6" id="KW-0119">Carbohydrate metabolism</keyword>
<dbReference type="InterPro" id="IPR037051">
    <property type="entry name" value="4-carb_acid_sugar_kinase_N_sf"/>
</dbReference>
<feature type="domain" description="Four-carbon acid sugar kinase N-terminal" evidence="8">
    <location>
        <begin position="21"/>
        <end position="240"/>
    </location>
</feature>
<keyword evidence="3" id="KW-0547">Nucleotide-binding</keyword>
<dbReference type="Pfam" id="PF07005">
    <property type="entry name" value="SBD_N"/>
    <property type="match status" value="1"/>
</dbReference>
<organism evidence="10 11">
    <name type="scientific">Pedococcus bigeumensis</name>
    <dbReference type="NCBI Taxonomy" id="433644"/>
    <lineage>
        <taxon>Bacteria</taxon>
        <taxon>Bacillati</taxon>
        <taxon>Actinomycetota</taxon>
        <taxon>Actinomycetes</taxon>
        <taxon>Micrococcales</taxon>
        <taxon>Intrasporangiaceae</taxon>
        <taxon>Pedococcus</taxon>
    </lineage>
</organism>
<dbReference type="GO" id="GO:0016301">
    <property type="term" value="F:kinase activity"/>
    <property type="evidence" value="ECO:0007669"/>
    <property type="project" value="UniProtKB-KW"/>
</dbReference>
<evidence type="ECO:0000313" key="11">
    <source>
        <dbReference type="Proteomes" id="UP000317722"/>
    </source>
</evidence>
<evidence type="ECO:0000313" key="10">
    <source>
        <dbReference type="EMBL" id="TPG19638.1"/>
    </source>
</evidence>
<keyword evidence="5" id="KW-0067">ATP-binding</keyword>
<dbReference type="Gene3D" id="3.40.980.20">
    <property type="entry name" value="Four-carbon acid sugar kinase, nucleotide binding domain"/>
    <property type="match status" value="1"/>
</dbReference>
<keyword evidence="11" id="KW-1185">Reference proteome</keyword>
<dbReference type="InterPro" id="IPR010737">
    <property type="entry name" value="4-carb_acid_sugar_kinase_N"/>
</dbReference>
<keyword evidence="4" id="KW-0418">Kinase</keyword>
<evidence type="ECO:0000256" key="5">
    <source>
        <dbReference type="ARBA" id="ARBA00022840"/>
    </source>
</evidence>
<evidence type="ECO:0000256" key="7">
    <source>
        <dbReference type="SAM" id="MobiDB-lite"/>
    </source>
</evidence>
<reference evidence="10 11" key="1">
    <citation type="journal article" date="2019" name="Environ. Microbiol.">
        <title>Species interactions and distinct microbial communities in high Arctic permafrost affected cryosols are associated with the CH4 and CO2 gas fluxes.</title>
        <authorList>
            <person name="Altshuler I."/>
            <person name="Hamel J."/>
            <person name="Turney S."/>
            <person name="Magnuson E."/>
            <person name="Levesque R."/>
            <person name="Greer C."/>
            <person name="Whyte L.G."/>
        </authorList>
    </citation>
    <scope>NUCLEOTIDE SEQUENCE [LARGE SCALE GENOMIC DNA]</scope>
    <source>
        <strain evidence="10 11">S9.3A</strain>
    </source>
</reference>
<comment type="caution">
    <text evidence="10">The sequence shown here is derived from an EMBL/GenBank/DDBJ whole genome shotgun (WGS) entry which is preliminary data.</text>
</comment>
<gene>
    <name evidence="10" type="ORF">EAH86_04070</name>
</gene>
<dbReference type="InterPro" id="IPR031475">
    <property type="entry name" value="NBD_C"/>
</dbReference>
<feature type="domain" description="Four-carbon acid sugar kinase nucleotide binding" evidence="9">
    <location>
        <begin position="274"/>
        <end position="414"/>
    </location>
</feature>
<dbReference type="Pfam" id="PF17042">
    <property type="entry name" value="NBD_C"/>
    <property type="match status" value="1"/>
</dbReference>
<dbReference type="Proteomes" id="UP000317722">
    <property type="component" value="Unassembled WGS sequence"/>
</dbReference>
<dbReference type="SUPFAM" id="SSF142764">
    <property type="entry name" value="YgbK-like"/>
    <property type="match status" value="1"/>
</dbReference>
<comment type="similarity">
    <text evidence="1">Belongs to the four-carbon acid sugar kinase family.</text>
</comment>
<evidence type="ECO:0000256" key="4">
    <source>
        <dbReference type="ARBA" id="ARBA00022777"/>
    </source>
</evidence>
<name>A0A502D364_9MICO</name>
<keyword evidence="2" id="KW-0808">Transferase</keyword>
<dbReference type="InterPro" id="IPR042213">
    <property type="entry name" value="NBD_C_sf"/>
</dbReference>
<evidence type="ECO:0000256" key="3">
    <source>
        <dbReference type="ARBA" id="ARBA00022741"/>
    </source>
</evidence>
<dbReference type="Gene3D" id="3.40.50.10840">
    <property type="entry name" value="Putative sugar-binding, N-terminal domain"/>
    <property type="match status" value="1"/>
</dbReference>
<evidence type="ECO:0000259" key="8">
    <source>
        <dbReference type="Pfam" id="PF07005"/>
    </source>
</evidence>
<evidence type="ECO:0000256" key="6">
    <source>
        <dbReference type="ARBA" id="ARBA00023277"/>
    </source>
</evidence>
<evidence type="ECO:0000256" key="2">
    <source>
        <dbReference type="ARBA" id="ARBA00022679"/>
    </source>
</evidence>
<dbReference type="EMBL" id="RCZM01000001">
    <property type="protein sequence ID" value="TPG19638.1"/>
    <property type="molecule type" value="Genomic_DNA"/>
</dbReference>
<protein>
    <submittedName>
        <fullName evidence="10">4-hydroxythreonine-4-phosphate dehydrogenase</fullName>
    </submittedName>
</protein>
<evidence type="ECO:0000256" key="1">
    <source>
        <dbReference type="ARBA" id="ARBA00005715"/>
    </source>
</evidence>
<proteinExistence type="inferred from homology"/>
<dbReference type="AlphaFoldDB" id="A0A502D364"/>
<feature type="region of interest" description="Disordered" evidence="7">
    <location>
        <begin position="392"/>
        <end position="412"/>
    </location>
</feature>
<dbReference type="OrthoDB" id="9778478at2"/>
<accession>A0A502D364</accession>
<evidence type="ECO:0000259" key="9">
    <source>
        <dbReference type="Pfam" id="PF17042"/>
    </source>
</evidence>